<dbReference type="InterPro" id="IPR036390">
    <property type="entry name" value="WH_DNA-bd_sf"/>
</dbReference>
<evidence type="ECO:0000313" key="10">
    <source>
        <dbReference type="Proteomes" id="UP000294933"/>
    </source>
</evidence>
<evidence type="ECO:0000259" key="8">
    <source>
        <dbReference type="PROSITE" id="PS50250"/>
    </source>
</evidence>
<dbReference type="VEuPathDB" id="FungiDB:BD410DRAFT_894056"/>
<proteinExistence type="inferred from homology"/>
<dbReference type="Pfam" id="PF10602">
    <property type="entry name" value="RPN7"/>
    <property type="match status" value="1"/>
</dbReference>
<dbReference type="SMART" id="SM00088">
    <property type="entry name" value="PINT"/>
    <property type="match status" value="1"/>
</dbReference>
<keyword evidence="10" id="KW-1185">Reference proteome</keyword>
<dbReference type="Proteomes" id="UP000294933">
    <property type="component" value="Unassembled WGS sequence"/>
</dbReference>
<dbReference type="GO" id="GO:0008180">
    <property type="term" value="C:COP9 signalosome"/>
    <property type="evidence" value="ECO:0007669"/>
    <property type="project" value="UniProtKB-KW"/>
</dbReference>
<keyword evidence="6" id="KW-0539">Nucleus</keyword>
<comment type="subcellular location">
    <subcellularLocation>
        <location evidence="2">Cytoplasm</location>
    </subcellularLocation>
    <subcellularLocation>
        <location evidence="1">Nucleus</location>
    </subcellularLocation>
</comment>
<dbReference type="Pfam" id="PF01399">
    <property type="entry name" value="PCI"/>
    <property type="match status" value="1"/>
</dbReference>
<keyword evidence="4" id="KW-0963">Cytoplasm</keyword>
<reference evidence="9 10" key="1">
    <citation type="submission" date="2018-06" db="EMBL/GenBank/DDBJ databases">
        <title>A transcriptomic atlas of mushroom development highlights an independent origin of complex multicellularity.</title>
        <authorList>
            <consortium name="DOE Joint Genome Institute"/>
            <person name="Krizsan K."/>
            <person name="Almasi E."/>
            <person name="Merenyi Z."/>
            <person name="Sahu N."/>
            <person name="Viragh M."/>
            <person name="Koszo T."/>
            <person name="Mondo S."/>
            <person name="Kiss B."/>
            <person name="Balint B."/>
            <person name="Kues U."/>
            <person name="Barry K."/>
            <person name="Hegedus J.C."/>
            <person name="Henrissat B."/>
            <person name="Johnson J."/>
            <person name="Lipzen A."/>
            <person name="Ohm R."/>
            <person name="Nagy I."/>
            <person name="Pangilinan J."/>
            <person name="Yan J."/>
            <person name="Xiong Y."/>
            <person name="Grigoriev I.V."/>
            <person name="Hibbett D.S."/>
            <person name="Nagy L.G."/>
        </authorList>
    </citation>
    <scope>NUCLEOTIDE SEQUENCE [LARGE SCALE GENOMIC DNA]</scope>
    <source>
        <strain evidence="9 10">SZMC22713</strain>
    </source>
</reference>
<evidence type="ECO:0000313" key="9">
    <source>
        <dbReference type="EMBL" id="TDL27911.1"/>
    </source>
</evidence>
<dbReference type="PANTHER" id="PTHR14145:SF2">
    <property type="entry name" value="COP9 SIGNALOSOME COMPLEX SUBUNIT 1"/>
    <property type="match status" value="1"/>
</dbReference>
<dbReference type="SUPFAM" id="SSF46785">
    <property type="entry name" value="Winged helix' DNA-binding domain"/>
    <property type="match status" value="1"/>
</dbReference>
<sequence>MDVDTADQYVEEPNSPTETTAKADGKKRMVVPLDDTHPFDLDVYIAAYTGRTAVIRLLHIMQHCPPLATQAYNLASQRIFQLRDPSLHAAAVSLYNSTPGIQEQAQIDQAWTEEVQSKNLNDRNRLEGDLKTYQSNMIKESIRMAHRDLGNFYRSIGDDPAALKHHTKSREFCSTSQHVVEMCLNILELLIDQRNYAHITTYVYKADSAIDMTTPAAAAAGNNGASTSGTSTTAPQQLHKKAAPSAEREKLQTILDVASAIAFLGQASYEKAALTFLKLGNPKGLGDWNGKIITPGDIAIYGTLCALATLPRSTIKAQLLENETFGVYLEQEPYIRELVEAYLSSKFKTVLELLERYYTRHYLDVHLFIHVNELINLTRNRALILYFQPFAFIKLERMAAAFGLSLEDMEALVVRLIQAGEINGRVDSQNKILKAKSTDHRAELFARAVKAGTDMQAANRKLLLRMHLQQAELYVKAPKGHQGQTGPGEMLMSD</sequence>
<dbReference type="Gene3D" id="1.25.40.570">
    <property type="match status" value="1"/>
</dbReference>
<evidence type="ECO:0000256" key="1">
    <source>
        <dbReference type="ARBA" id="ARBA00004123"/>
    </source>
</evidence>
<dbReference type="OrthoDB" id="422427at2759"/>
<dbReference type="GO" id="GO:0005737">
    <property type="term" value="C:cytoplasm"/>
    <property type="evidence" value="ECO:0007669"/>
    <property type="project" value="UniProtKB-SubCell"/>
</dbReference>
<dbReference type="EMBL" id="ML170158">
    <property type="protein sequence ID" value="TDL27911.1"/>
    <property type="molecule type" value="Genomic_DNA"/>
</dbReference>
<feature type="compositionally biased region" description="Low complexity" evidence="7">
    <location>
        <begin position="218"/>
        <end position="235"/>
    </location>
</feature>
<dbReference type="InterPro" id="IPR000717">
    <property type="entry name" value="PCI_dom"/>
</dbReference>
<feature type="region of interest" description="Disordered" evidence="7">
    <location>
        <begin position="1"/>
        <end position="24"/>
    </location>
</feature>
<evidence type="ECO:0000256" key="5">
    <source>
        <dbReference type="ARBA" id="ARBA00022790"/>
    </source>
</evidence>
<feature type="region of interest" description="Disordered" evidence="7">
    <location>
        <begin position="218"/>
        <end position="245"/>
    </location>
</feature>
<dbReference type="STRING" id="50990.A0A4Y7QL08"/>
<accession>A0A4Y7QL08</accession>
<evidence type="ECO:0000256" key="2">
    <source>
        <dbReference type="ARBA" id="ARBA00004496"/>
    </source>
</evidence>
<dbReference type="PANTHER" id="PTHR14145">
    <property type="entry name" value="26S PROTESOME SUBUNIT 6"/>
    <property type="match status" value="1"/>
</dbReference>
<dbReference type="PROSITE" id="PS50250">
    <property type="entry name" value="PCI"/>
    <property type="match status" value="1"/>
</dbReference>
<evidence type="ECO:0000256" key="6">
    <source>
        <dbReference type="ARBA" id="ARBA00023242"/>
    </source>
</evidence>
<dbReference type="InterPro" id="IPR019585">
    <property type="entry name" value="Rpn7/CSN1"/>
</dbReference>
<feature type="domain" description="PCI" evidence="8">
    <location>
        <begin position="268"/>
        <end position="440"/>
    </location>
</feature>
<evidence type="ECO:0000256" key="4">
    <source>
        <dbReference type="ARBA" id="ARBA00022490"/>
    </source>
</evidence>
<keyword evidence="5" id="KW-0736">Signalosome</keyword>
<dbReference type="AlphaFoldDB" id="A0A4Y7QL08"/>
<evidence type="ECO:0000256" key="7">
    <source>
        <dbReference type="SAM" id="MobiDB-lite"/>
    </source>
</evidence>
<evidence type="ECO:0000256" key="3">
    <source>
        <dbReference type="ARBA" id="ARBA00008793"/>
    </source>
</evidence>
<comment type="similarity">
    <text evidence="3">Belongs to the CSN1 family.</text>
</comment>
<dbReference type="InterPro" id="IPR045135">
    <property type="entry name" value="Rpn7_N"/>
</dbReference>
<organism evidence="9 10">
    <name type="scientific">Rickenella mellea</name>
    <dbReference type="NCBI Taxonomy" id="50990"/>
    <lineage>
        <taxon>Eukaryota</taxon>
        <taxon>Fungi</taxon>
        <taxon>Dikarya</taxon>
        <taxon>Basidiomycota</taxon>
        <taxon>Agaricomycotina</taxon>
        <taxon>Agaricomycetes</taxon>
        <taxon>Hymenochaetales</taxon>
        <taxon>Rickenellaceae</taxon>
        <taxon>Rickenella</taxon>
    </lineage>
</organism>
<name>A0A4Y7QL08_9AGAM</name>
<protein>
    <recommendedName>
        <fullName evidence="8">PCI domain-containing protein</fullName>
    </recommendedName>
</protein>
<gene>
    <name evidence="9" type="ORF">BD410DRAFT_894056</name>
</gene>